<reference evidence="2 3" key="1">
    <citation type="journal article" date="2010" name="Nat. Biotechnol.">
        <title>Genome sequence of the model mushroom Schizophyllum commune.</title>
        <authorList>
            <person name="Ohm R.A."/>
            <person name="de Jong J.F."/>
            <person name="Lugones L.G."/>
            <person name="Aerts A."/>
            <person name="Kothe E."/>
            <person name="Stajich J.E."/>
            <person name="de Vries R.P."/>
            <person name="Record E."/>
            <person name="Levasseur A."/>
            <person name="Baker S.E."/>
            <person name="Bartholomew K.A."/>
            <person name="Coutinho P.M."/>
            <person name="Erdmann S."/>
            <person name="Fowler T.J."/>
            <person name="Gathman A.C."/>
            <person name="Lombard V."/>
            <person name="Henrissat B."/>
            <person name="Knabe N."/>
            <person name="Kuees U."/>
            <person name="Lilly W.W."/>
            <person name="Lindquist E."/>
            <person name="Lucas S."/>
            <person name="Magnuson J.K."/>
            <person name="Piumi F."/>
            <person name="Raudaskoski M."/>
            <person name="Salamov A."/>
            <person name="Schmutz J."/>
            <person name="Schwarze F.W.M.R."/>
            <person name="vanKuyk P.A."/>
            <person name="Horton J.S."/>
            <person name="Grigoriev I.V."/>
            <person name="Woesten H.A.B."/>
        </authorList>
    </citation>
    <scope>NUCLEOTIDE SEQUENCE [LARGE SCALE GENOMIC DNA]</scope>
    <source>
        <strain evidence="3">H4-8 / FGSC 9210</strain>
    </source>
</reference>
<dbReference type="VEuPathDB" id="FungiDB:SCHCODRAFT_02622482"/>
<feature type="transmembrane region" description="Helical" evidence="1">
    <location>
        <begin position="54"/>
        <end position="77"/>
    </location>
</feature>
<dbReference type="EMBL" id="GL377302">
    <property type="protein sequence ID" value="EFJ01730.1"/>
    <property type="molecule type" value="Genomic_DNA"/>
</dbReference>
<dbReference type="AlphaFoldDB" id="D8PQN2"/>
<dbReference type="GeneID" id="9587979"/>
<proteinExistence type="predicted"/>
<evidence type="ECO:0000313" key="3">
    <source>
        <dbReference type="Proteomes" id="UP000007431"/>
    </source>
</evidence>
<gene>
    <name evidence="2" type="ORF">SCHCODRAFT_83824</name>
</gene>
<dbReference type="InParanoid" id="D8PQN2"/>
<sequence length="216" mass="23896">MAAQVTYNPIVQASVDVVQTLGMQIMVNLFLEGVQLTLGFAALSALAHAGGKKFTLYFAVILVMLALFVNTVMNLLFNVMQIPGVLAANYPDPQGLADRLTRMKIAADVLRKVILFVSDIIVVWRAWIMYPKSYMVKTLLVLCALCGLGGLLVHSVYYDDPTHDYPEAMSLLLPVCTLAMNGIATLLVSWRLWTYRRDINISIFGRTAFVLAGDMM</sequence>
<name>D8PQN2_SCHCM</name>
<protein>
    <submittedName>
        <fullName evidence="2">Expressed protein</fullName>
    </submittedName>
</protein>
<dbReference type="Proteomes" id="UP000007431">
    <property type="component" value="Unassembled WGS sequence"/>
</dbReference>
<dbReference type="RefSeq" id="XP_003036632.1">
    <property type="nucleotide sequence ID" value="XM_003036586.1"/>
</dbReference>
<evidence type="ECO:0000256" key="1">
    <source>
        <dbReference type="SAM" id="Phobius"/>
    </source>
</evidence>
<dbReference type="OrthoDB" id="2933802at2759"/>
<keyword evidence="1" id="KW-1133">Transmembrane helix</keyword>
<dbReference type="HOGENOM" id="CLU_1278277_0_0_1"/>
<evidence type="ECO:0000313" key="2">
    <source>
        <dbReference type="EMBL" id="EFJ01730.1"/>
    </source>
</evidence>
<keyword evidence="1" id="KW-0812">Transmembrane</keyword>
<organism evidence="3">
    <name type="scientific">Schizophyllum commune (strain H4-8 / FGSC 9210)</name>
    <name type="common">Split gill fungus</name>
    <dbReference type="NCBI Taxonomy" id="578458"/>
    <lineage>
        <taxon>Eukaryota</taxon>
        <taxon>Fungi</taxon>
        <taxon>Dikarya</taxon>
        <taxon>Basidiomycota</taxon>
        <taxon>Agaricomycotina</taxon>
        <taxon>Agaricomycetes</taxon>
        <taxon>Agaricomycetidae</taxon>
        <taxon>Agaricales</taxon>
        <taxon>Schizophyllaceae</taxon>
        <taxon>Schizophyllum</taxon>
    </lineage>
</organism>
<keyword evidence="1" id="KW-0472">Membrane</keyword>
<feature type="transmembrane region" description="Helical" evidence="1">
    <location>
        <begin position="139"/>
        <end position="158"/>
    </location>
</feature>
<accession>D8PQN2</accession>
<feature type="transmembrane region" description="Helical" evidence="1">
    <location>
        <begin position="109"/>
        <end position="127"/>
    </location>
</feature>
<feature type="transmembrane region" description="Helical" evidence="1">
    <location>
        <begin position="170"/>
        <end position="193"/>
    </location>
</feature>
<keyword evidence="3" id="KW-1185">Reference proteome</keyword>
<dbReference type="KEGG" id="scm:SCHCO_02622482"/>
<feature type="transmembrane region" description="Helical" evidence="1">
    <location>
        <begin position="25"/>
        <end position="47"/>
    </location>
</feature>